<feature type="transmembrane region" description="Helical" evidence="1">
    <location>
        <begin position="219"/>
        <end position="236"/>
    </location>
</feature>
<evidence type="ECO:0000313" key="3">
    <source>
        <dbReference type="Proteomes" id="UP000178721"/>
    </source>
</evidence>
<evidence type="ECO:0000256" key="1">
    <source>
        <dbReference type="SAM" id="Phobius"/>
    </source>
</evidence>
<keyword evidence="1" id="KW-0812">Transmembrane</keyword>
<feature type="transmembrane region" description="Helical" evidence="1">
    <location>
        <begin position="89"/>
        <end position="106"/>
    </location>
</feature>
<protein>
    <submittedName>
        <fullName evidence="2">Uncharacterized protein</fullName>
    </submittedName>
</protein>
<dbReference type="PANTHER" id="PTHR31272">
    <property type="entry name" value="CYTOCHROME C-TYPE BIOGENESIS PROTEIN HI_1454-RELATED"/>
    <property type="match status" value="1"/>
</dbReference>
<name>A0A1G2E422_9BACT</name>
<proteinExistence type="predicted"/>
<keyword evidence="1" id="KW-0472">Membrane</keyword>
<feature type="transmembrane region" description="Helical" evidence="1">
    <location>
        <begin position="55"/>
        <end position="83"/>
    </location>
</feature>
<dbReference type="PANTHER" id="PTHR31272:SF9">
    <property type="entry name" value="BLL1027 PROTEIN"/>
    <property type="match status" value="1"/>
</dbReference>
<sequence length="237" mass="25992">MLDNFLAGINIAHPSVMIPLVASTGFLDGIHPCAIAILIFFIAFLLTMQKTFRNIFALGLVYIFVIFLTYLAVGVGLLSGIVIFGQHHFFAILGSWLLIAMGAIQFKDYFFPRLPVHLSMPKISSERIKSRLEKATLPSIAAAAFLVGLCSIPCSGGIYAAITALLASKATYLSGFLYLMLYNLMFVMPLLILLLFAANPLTLANIAKFRQKNERTEKLAMGLLMMLIGGGILMFFI</sequence>
<dbReference type="AlphaFoldDB" id="A0A1G2E422"/>
<organism evidence="2 3">
    <name type="scientific">Candidatus Nealsonbacteria bacterium RIFCSPHIGHO2_01_FULL_43_31</name>
    <dbReference type="NCBI Taxonomy" id="1801665"/>
    <lineage>
        <taxon>Bacteria</taxon>
        <taxon>Candidatus Nealsoniibacteriota</taxon>
    </lineage>
</organism>
<dbReference type="EMBL" id="MHMA01000006">
    <property type="protein sequence ID" value="OGZ20604.1"/>
    <property type="molecule type" value="Genomic_DNA"/>
</dbReference>
<feature type="transmembrane region" description="Helical" evidence="1">
    <location>
        <begin position="176"/>
        <end position="198"/>
    </location>
</feature>
<feature type="transmembrane region" description="Helical" evidence="1">
    <location>
        <begin position="137"/>
        <end position="164"/>
    </location>
</feature>
<dbReference type="Proteomes" id="UP000178721">
    <property type="component" value="Unassembled WGS sequence"/>
</dbReference>
<accession>A0A1G2E422</accession>
<gene>
    <name evidence="2" type="ORF">A2654_00320</name>
</gene>
<feature type="transmembrane region" description="Helical" evidence="1">
    <location>
        <begin position="29"/>
        <end position="48"/>
    </location>
</feature>
<evidence type="ECO:0000313" key="2">
    <source>
        <dbReference type="EMBL" id="OGZ20604.1"/>
    </source>
</evidence>
<dbReference type="InterPro" id="IPR051790">
    <property type="entry name" value="Cytochrome_c-biogenesis_DsbD"/>
</dbReference>
<reference evidence="2 3" key="1">
    <citation type="journal article" date="2016" name="Nat. Commun.">
        <title>Thousands of microbial genomes shed light on interconnected biogeochemical processes in an aquifer system.</title>
        <authorList>
            <person name="Anantharaman K."/>
            <person name="Brown C.T."/>
            <person name="Hug L.A."/>
            <person name="Sharon I."/>
            <person name="Castelle C.J."/>
            <person name="Probst A.J."/>
            <person name="Thomas B.C."/>
            <person name="Singh A."/>
            <person name="Wilkins M.J."/>
            <person name="Karaoz U."/>
            <person name="Brodie E.L."/>
            <person name="Williams K.H."/>
            <person name="Hubbard S.S."/>
            <person name="Banfield J.F."/>
        </authorList>
    </citation>
    <scope>NUCLEOTIDE SEQUENCE [LARGE SCALE GENOMIC DNA]</scope>
</reference>
<comment type="caution">
    <text evidence="2">The sequence shown here is derived from an EMBL/GenBank/DDBJ whole genome shotgun (WGS) entry which is preliminary data.</text>
</comment>
<keyword evidence="1" id="KW-1133">Transmembrane helix</keyword>